<dbReference type="InterPro" id="IPR000073">
    <property type="entry name" value="AB_hydrolase_1"/>
</dbReference>
<name>A0A2S4N8Z5_9FLAO</name>
<evidence type="ECO:0000259" key="1">
    <source>
        <dbReference type="Pfam" id="PF12697"/>
    </source>
</evidence>
<sequence>MKIPKGILYTAKLLEYTSPKLATLFAAKLFATPIRHKVPKREFHMLENSIQKQINMSSINKNITVYEYGNGSRNALLVHGWSGRGTQLVKIADLLVAHGFRVISFDAPAHGNSSGKTTIMTEFIACIHHLNKLYSGFNVIVGHSLGSMATLNAIKQGITVNKVVIIGSGDIIKDITDEFVRKLRMKPSISEKLTKHFESKFQIKMNDYSASVAAEQIELPVLIIHDTDDVDVPVKAAYNIASKLKNHELYITTGLGHRKILGDTHVLNKIRDFIK</sequence>
<evidence type="ECO:0000313" key="2">
    <source>
        <dbReference type="EMBL" id="POS02171.1"/>
    </source>
</evidence>
<keyword evidence="3" id="KW-1185">Reference proteome</keyword>
<dbReference type="Gene3D" id="3.40.50.1820">
    <property type="entry name" value="alpha/beta hydrolase"/>
    <property type="match status" value="1"/>
</dbReference>
<dbReference type="Pfam" id="PF12697">
    <property type="entry name" value="Abhydrolase_6"/>
    <property type="match status" value="1"/>
</dbReference>
<proteinExistence type="predicted"/>
<evidence type="ECO:0000313" key="3">
    <source>
        <dbReference type="Proteomes" id="UP000237056"/>
    </source>
</evidence>
<feature type="domain" description="AB hydrolase-1" evidence="1">
    <location>
        <begin position="76"/>
        <end position="167"/>
    </location>
</feature>
<dbReference type="PANTHER" id="PTHR43433">
    <property type="entry name" value="HYDROLASE, ALPHA/BETA FOLD FAMILY PROTEIN"/>
    <property type="match status" value="1"/>
</dbReference>
<dbReference type="SUPFAM" id="SSF53474">
    <property type="entry name" value="alpha/beta-Hydrolases"/>
    <property type="match status" value="1"/>
</dbReference>
<comment type="caution">
    <text evidence="2">The sequence shown here is derived from an EMBL/GenBank/DDBJ whole genome shotgun (WGS) entry which is preliminary data.</text>
</comment>
<dbReference type="Proteomes" id="UP000237056">
    <property type="component" value="Unassembled WGS sequence"/>
</dbReference>
<organism evidence="2 3">
    <name type="scientific">Flavobacterium croceum DSM 17960</name>
    <dbReference type="NCBI Taxonomy" id="1121886"/>
    <lineage>
        <taxon>Bacteria</taxon>
        <taxon>Pseudomonadati</taxon>
        <taxon>Bacteroidota</taxon>
        <taxon>Flavobacteriia</taxon>
        <taxon>Flavobacteriales</taxon>
        <taxon>Flavobacteriaceae</taxon>
        <taxon>Flavobacterium</taxon>
    </lineage>
</organism>
<dbReference type="EMBL" id="PQNY01000005">
    <property type="protein sequence ID" value="POS02171.1"/>
    <property type="molecule type" value="Genomic_DNA"/>
</dbReference>
<dbReference type="InterPro" id="IPR029058">
    <property type="entry name" value="AB_hydrolase_fold"/>
</dbReference>
<gene>
    <name evidence="2" type="ORF">Q361_10565</name>
</gene>
<dbReference type="AlphaFoldDB" id="A0A2S4N8Z5"/>
<reference evidence="2 3" key="1">
    <citation type="submission" date="2018-01" db="EMBL/GenBank/DDBJ databases">
        <title>Genomic Encyclopedia of Type Strains, Phase I: the one thousand microbial genomes (KMG-I) project.</title>
        <authorList>
            <person name="Goeker M."/>
        </authorList>
    </citation>
    <scope>NUCLEOTIDE SEQUENCE [LARGE SCALE GENOMIC DNA]</scope>
    <source>
        <strain evidence="2 3">DSM 17960</strain>
    </source>
</reference>
<protein>
    <submittedName>
        <fullName evidence="2">Pimeloyl-ACP methyl ester carboxylesterase</fullName>
    </submittedName>
</protein>
<dbReference type="PANTHER" id="PTHR43433:SF10">
    <property type="entry name" value="AB HYDROLASE-1 DOMAIN-CONTAINING PROTEIN"/>
    <property type="match status" value="1"/>
</dbReference>
<dbReference type="RefSeq" id="WP_245874609.1">
    <property type="nucleotide sequence ID" value="NZ_PQNY01000005.1"/>
</dbReference>
<dbReference type="InterPro" id="IPR050471">
    <property type="entry name" value="AB_hydrolase"/>
</dbReference>
<accession>A0A2S4N8Z5</accession>